<protein>
    <submittedName>
        <fullName evidence="6">Uncharacterized protein</fullName>
    </submittedName>
</protein>
<reference evidence="6 7" key="1">
    <citation type="submission" date="2018-08" db="EMBL/GenBank/DDBJ databases">
        <title>Draft genome sequences of two Aspergillus turcosus clinical strains isolated from bronchoalveolar lavage fluid: one azole-susceptible and the other azole-resistant.</title>
        <authorList>
            <person name="Parent-Michaud M."/>
            <person name="Dufresne P.J."/>
            <person name="Fournier E."/>
            <person name="Martineau C."/>
            <person name="Moreira S."/>
            <person name="Perkins V."/>
            <person name="De Repentigny L."/>
            <person name="Dufresne S.F."/>
        </authorList>
    </citation>
    <scope>NUCLEOTIDE SEQUENCE [LARGE SCALE GENOMIC DNA]</scope>
    <source>
        <strain evidence="6">HMR AF 1038</strain>
    </source>
</reference>
<dbReference type="Pfam" id="PF24883">
    <property type="entry name" value="NPHP3_N"/>
    <property type="match status" value="1"/>
</dbReference>
<dbReference type="SMART" id="SM00248">
    <property type="entry name" value="ANK"/>
    <property type="match status" value="15"/>
</dbReference>
<dbReference type="Pfam" id="PF12796">
    <property type="entry name" value="Ank_2"/>
    <property type="match status" value="5"/>
</dbReference>
<sequence>MTISKYSNDGYKVGWICALPIELVAAKAMLDEEHGDPQTPVGRHDHNTYMLGSIGNHKVVVACLPRDEYGSMSAAAVAKDMMHAFPQIRFGVLVGIGAGIPDYESDEVRDIRLGDVVVGSDNEHSGVVLYDFGKKLPDGSFKAMYALDRPPRSLRTALSRLEAEHMLQGSQVSVFVDRMLEKYPALRDSGWSRPDSSKDRLFNSDYSHVPGRTCKKCDASQEVDRDDWERSSPKPVIHYGVIATGSELIKHAPSREEIRERHRAICLEMEAAGLMNHLPCLVIRGISDYADSHKNTLWRNYAAATAAAFAKELLGFVAVTEVDRERSARDILNEVRKDISTVKENVSELRTLAMQGTHARLLDWLSPNDFSSQQHDIISRRKVGTGLWFLESDEFQGWLEQRGQTLFCPGIPGAGKTVMAAIIVDHLQAKFQHDPQVHVGYLFCSYQPQYGQKVEEMLRSLLRQAVSHRTEMPPHIKDLYDRHNSEKKRKQPFLDETSTELRRTAQLYDRTFIIIDALDELYASGYESHQRLLKEMSFLQRNGSISLLITSRFNSDIMSHFEHTKQKEISAQDDDLLLYINEQIPLLKSKAVGNEGIQQEIRNGVLKAADGMFLLARLHMEHLTDKPSIGLLKEALQTLPQGRKGLTETYQQAIMRIDQQSEDFQTIAWQALSWIAYSKRAILSEELRHALATHPSMIDFDKDYLLDIGLITSSCAGLIVKDTETDIVRLVHYTTQDFLLSQRILPNAEQYIANTCITYLSFEPFAGGPCSIESVYRGRLNQYPLYEYSARYWGSHAANPPTQVTVQVAALEFLRKRGNVLAAHQVLLHKRTQSSSEFLFELRSSGTQLRNRSTTSLHIAAHFGLTDLLRILIEGGAEVNATDEKGATPLVSAVKEGHVNATVFLITESGANPKLKDVAGGTAMAYAAMYGYEAIVRFLLDWGVEPEPQCEKDYDCNPLHLAAANGHVSVMKLLLHNGAMIDALDSKMSTPLALAVQQGHQSAVKLLLDRGSDQNLVDDYGDPLVCVAARNGHEAIVRLLLSRGADPAARDRRGKTPLLAAMASGDEGTISLLLTLPFDVNAHDSDRRTALSYAVEKGNVSRARFLIEKGAKLNVKVQYLKQNETRLFPPTRNLTALALAADQGNEVLARLLLEKGADPNLECRLMTETPLGIAAFRGHLGIVKLLFKYGADLNLQDEAMENALFSAAQGGDDEVISLLVKAGADPRRKNIVGNTPLFYAVENLNGTAINILLASGNDVNERNELMETPLFFAARQGYPAIVKLLLEKGADPDPKNMLSETPLLQAASYLGEKRNIDLPWGMRVVAACPKGPSRDLTGVMRLLLEHGANPNPICDPQPPPDMRQLNGDVGFTLQIEEAHKLWPTCMANLPDELFHMFIQDLGKANCALVAWRKKMETPLIWASHAGCTEIVDLIKHMSGSTFGVKLEEPPSTILSPADKQKVDASLAKFLQPTKMVTER</sequence>
<dbReference type="SUPFAM" id="SSF52540">
    <property type="entry name" value="P-loop containing nucleoside triphosphate hydrolases"/>
    <property type="match status" value="1"/>
</dbReference>
<dbReference type="SUPFAM" id="SSF53167">
    <property type="entry name" value="Purine and uridine phosphorylases"/>
    <property type="match status" value="1"/>
</dbReference>
<evidence type="ECO:0000313" key="6">
    <source>
        <dbReference type="EMBL" id="RLL98809.1"/>
    </source>
</evidence>
<feature type="repeat" description="ANK" evidence="3">
    <location>
        <begin position="1086"/>
        <end position="1118"/>
    </location>
</feature>
<dbReference type="PANTHER" id="PTHR24123">
    <property type="entry name" value="ANKYRIN REPEAT-CONTAINING"/>
    <property type="match status" value="1"/>
</dbReference>
<dbReference type="Gene3D" id="3.40.50.1580">
    <property type="entry name" value="Nucleoside phosphorylase domain"/>
    <property type="match status" value="1"/>
</dbReference>
<evidence type="ECO:0000313" key="7">
    <source>
        <dbReference type="Proteomes" id="UP000215289"/>
    </source>
</evidence>
<keyword evidence="2 3" id="KW-0040">ANK repeat</keyword>
<feature type="repeat" description="ANK" evidence="3">
    <location>
        <begin position="1265"/>
        <end position="1297"/>
    </location>
</feature>
<dbReference type="GO" id="GO:0003824">
    <property type="term" value="F:catalytic activity"/>
    <property type="evidence" value="ECO:0007669"/>
    <property type="project" value="InterPro"/>
</dbReference>
<evidence type="ECO:0000259" key="5">
    <source>
        <dbReference type="Pfam" id="PF24883"/>
    </source>
</evidence>
<dbReference type="InterPro" id="IPR027417">
    <property type="entry name" value="P-loop_NTPase"/>
</dbReference>
<evidence type="ECO:0000256" key="2">
    <source>
        <dbReference type="ARBA" id="ARBA00023043"/>
    </source>
</evidence>
<dbReference type="Gene3D" id="3.40.50.300">
    <property type="entry name" value="P-loop containing nucleotide triphosphate hydrolases"/>
    <property type="match status" value="1"/>
</dbReference>
<evidence type="ECO:0000256" key="3">
    <source>
        <dbReference type="PROSITE-ProRule" id="PRU00023"/>
    </source>
</evidence>
<dbReference type="Pfam" id="PF22939">
    <property type="entry name" value="WHD_GPIID"/>
    <property type="match status" value="1"/>
</dbReference>
<dbReference type="PROSITE" id="PS50088">
    <property type="entry name" value="ANK_REPEAT"/>
    <property type="match status" value="11"/>
</dbReference>
<dbReference type="Proteomes" id="UP000215289">
    <property type="component" value="Unassembled WGS sequence"/>
</dbReference>
<dbReference type="Gene3D" id="1.25.40.20">
    <property type="entry name" value="Ankyrin repeat-containing domain"/>
    <property type="match status" value="5"/>
</dbReference>
<feature type="repeat" description="ANK" evidence="3">
    <location>
        <begin position="1166"/>
        <end position="1198"/>
    </location>
</feature>
<feature type="repeat" description="ANK" evidence="3">
    <location>
        <begin position="987"/>
        <end position="1019"/>
    </location>
</feature>
<name>A0A3R7M0L8_9EURO</name>
<accession>A0A3R7M0L8</accession>
<dbReference type="InterPro" id="IPR002110">
    <property type="entry name" value="Ankyrin_rpt"/>
</dbReference>
<feature type="repeat" description="ANK" evidence="3">
    <location>
        <begin position="1053"/>
        <end position="1085"/>
    </location>
</feature>
<keyword evidence="7" id="KW-1185">Reference proteome</keyword>
<keyword evidence="1" id="KW-0677">Repeat</keyword>
<dbReference type="PROSITE" id="PS50297">
    <property type="entry name" value="ANK_REP_REGION"/>
    <property type="match status" value="10"/>
</dbReference>
<dbReference type="SUPFAM" id="SSF48403">
    <property type="entry name" value="Ankyrin repeat"/>
    <property type="match status" value="2"/>
</dbReference>
<dbReference type="InterPro" id="IPR036770">
    <property type="entry name" value="Ankyrin_rpt-contain_sf"/>
</dbReference>
<evidence type="ECO:0000256" key="1">
    <source>
        <dbReference type="ARBA" id="ARBA00022737"/>
    </source>
</evidence>
<feature type="repeat" description="ANK" evidence="3">
    <location>
        <begin position="954"/>
        <end position="986"/>
    </location>
</feature>
<dbReference type="STRING" id="1245748.A0A3R7M0L8"/>
<dbReference type="InterPro" id="IPR054471">
    <property type="entry name" value="GPIID_WHD"/>
</dbReference>
<dbReference type="InterPro" id="IPR056884">
    <property type="entry name" value="NPHP3-like_N"/>
</dbReference>
<evidence type="ECO:0000259" key="4">
    <source>
        <dbReference type="Pfam" id="PF22939"/>
    </source>
</evidence>
<proteinExistence type="predicted"/>
<feature type="repeat" description="ANK" evidence="3">
    <location>
        <begin position="1020"/>
        <end position="1052"/>
    </location>
</feature>
<dbReference type="InterPro" id="IPR035994">
    <property type="entry name" value="Nucleoside_phosphorylase_sf"/>
</dbReference>
<feature type="repeat" description="ANK" evidence="3">
    <location>
        <begin position="885"/>
        <end position="918"/>
    </location>
</feature>
<dbReference type="GO" id="GO:0009116">
    <property type="term" value="P:nucleoside metabolic process"/>
    <property type="evidence" value="ECO:0007669"/>
    <property type="project" value="InterPro"/>
</dbReference>
<dbReference type="EMBL" id="NIDN02000044">
    <property type="protein sequence ID" value="RLL98809.1"/>
    <property type="molecule type" value="Genomic_DNA"/>
</dbReference>
<feature type="repeat" description="ANK" evidence="3">
    <location>
        <begin position="1232"/>
        <end position="1264"/>
    </location>
</feature>
<dbReference type="PANTHER" id="PTHR24123:SF33">
    <property type="entry name" value="PROTEIN HOS4"/>
    <property type="match status" value="1"/>
</dbReference>
<feature type="repeat" description="ANK" evidence="3">
    <location>
        <begin position="1132"/>
        <end position="1164"/>
    </location>
</feature>
<organism evidence="6 7">
    <name type="scientific">Aspergillus turcosus</name>
    <dbReference type="NCBI Taxonomy" id="1245748"/>
    <lineage>
        <taxon>Eukaryota</taxon>
        <taxon>Fungi</taxon>
        <taxon>Dikarya</taxon>
        <taxon>Ascomycota</taxon>
        <taxon>Pezizomycotina</taxon>
        <taxon>Eurotiomycetes</taxon>
        <taxon>Eurotiomycetidae</taxon>
        <taxon>Eurotiales</taxon>
        <taxon>Aspergillaceae</taxon>
        <taxon>Aspergillus</taxon>
        <taxon>Aspergillus subgen. Fumigati</taxon>
    </lineage>
</organism>
<dbReference type="InterPro" id="IPR051165">
    <property type="entry name" value="Multifunctional_ANK_Repeat"/>
</dbReference>
<feature type="repeat" description="ANK" evidence="3">
    <location>
        <begin position="852"/>
        <end position="884"/>
    </location>
</feature>
<gene>
    <name evidence="6" type="ORF">CFD26_102347</name>
</gene>
<comment type="caution">
    <text evidence="6">The sequence shown here is derived from an EMBL/GenBank/DDBJ whole genome shotgun (WGS) entry which is preliminary data.</text>
</comment>
<feature type="domain" description="Nephrocystin 3-like N-terminal" evidence="5">
    <location>
        <begin position="384"/>
        <end position="552"/>
    </location>
</feature>
<dbReference type="PRINTS" id="PR01415">
    <property type="entry name" value="ANKYRIN"/>
</dbReference>
<dbReference type="OrthoDB" id="1577640at2759"/>
<feature type="domain" description="GPI inositol-deacylase winged helix" evidence="4">
    <location>
        <begin position="661"/>
        <end position="742"/>
    </location>
</feature>